<dbReference type="InterPro" id="IPR011044">
    <property type="entry name" value="Quino_amine_DH_bsu"/>
</dbReference>
<dbReference type="Pfam" id="PF13585">
    <property type="entry name" value="CHU_C"/>
    <property type="match status" value="1"/>
</dbReference>
<dbReference type="SUPFAM" id="SSF50969">
    <property type="entry name" value="YVTN repeat-like/Quinoprotein amine dehydrogenase"/>
    <property type="match status" value="1"/>
</dbReference>
<proteinExistence type="predicted"/>
<evidence type="ECO:0000259" key="1">
    <source>
        <dbReference type="PROSITE" id="PS50093"/>
    </source>
</evidence>
<feature type="domain" description="PKD" evidence="1">
    <location>
        <begin position="58"/>
        <end position="101"/>
    </location>
</feature>
<accession>A0A316ED26</accession>
<dbReference type="Proteomes" id="UP000245489">
    <property type="component" value="Unassembled WGS sequence"/>
</dbReference>
<dbReference type="SUPFAM" id="SSF49299">
    <property type="entry name" value="PKD domain"/>
    <property type="match status" value="1"/>
</dbReference>
<dbReference type="InterPro" id="IPR035986">
    <property type="entry name" value="PKD_dom_sf"/>
</dbReference>
<evidence type="ECO:0000313" key="2">
    <source>
        <dbReference type="EMBL" id="PWK27280.1"/>
    </source>
</evidence>
<dbReference type="RefSeq" id="WP_109742357.1">
    <property type="nucleotide sequence ID" value="NZ_QGGO01000007.1"/>
</dbReference>
<dbReference type="Gene3D" id="2.60.40.10">
    <property type="entry name" value="Immunoglobulins"/>
    <property type="match status" value="1"/>
</dbReference>
<organism evidence="2 3">
    <name type="scientific">Arcicella aurantiaca</name>
    <dbReference type="NCBI Taxonomy" id="591202"/>
    <lineage>
        <taxon>Bacteria</taxon>
        <taxon>Pseudomonadati</taxon>
        <taxon>Bacteroidota</taxon>
        <taxon>Cytophagia</taxon>
        <taxon>Cytophagales</taxon>
        <taxon>Flectobacillaceae</taxon>
        <taxon>Arcicella</taxon>
    </lineage>
</organism>
<dbReference type="InterPro" id="IPR013783">
    <property type="entry name" value="Ig-like_fold"/>
</dbReference>
<dbReference type="InterPro" id="IPR000601">
    <property type="entry name" value="PKD_dom"/>
</dbReference>
<evidence type="ECO:0000313" key="3">
    <source>
        <dbReference type="Proteomes" id="UP000245489"/>
    </source>
</evidence>
<name>A0A316ED26_9BACT</name>
<dbReference type="OrthoDB" id="9765926at2"/>
<dbReference type="NCBIfam" id="TIGR04131">
    <property type="entry name" value="Bac_Flav_CTERM"/>
    <property type="match status" value="1"/>
</dbReference>
<sequence length="1390" mass="150310">MIRFSSIQRYFLIFSVMFLSWGLSSNVYAQEFFKVRKTCISECSDTTAATIFRDTLLTPATAWKWEFGDPTSGIKNTSTLKNPAHLYSTAGVKTVTLTRTEGGIPKVYTQTITINNPPTAFYLGNAPSQQDTTICKGDFLTLDPYKNGGADPKYKYIWYPKGDSTQTLRADTTSCYSVQVTDTTTGCSAQNKINVKLCVPPPPKPAENYWYFGNNAGIKFSSGTPTADDKGKINTTEGVSSIADPNGNLLFYTDGRKIYDKDGKEMASLKPDILAGSATSTQSAVIVPQPSCQGCQSIYYVFTTTDINGTKQLSYSVVDIRQNKGKGKVIEKNVVLDDVPSTEQLISHFVKKDSTYWVISHDYGTDTIRLRRVTKNGVSISKIVQVGARIDSAAKGEGYMKVSQDGTKFAIAIPGGARNLIEVYDFVDSTGELRNKKTIDLGPAPPTVYGVEFSPDSKTLFATMKADTIKNPTSYSSLLRFDLTDGDSTVIAKSKVLIDSSRKEYYGSVQLAPDGKIYLAVQGSTTLGVIKLPNDTISTKSLSTDYYERKGFDLNGKISQLGLPTTYNVINENNEGVGITAVDTCLGSPTNFQTSHLCGDKLKNTKTDWRFYRGEVPANGQPVGPPIATIQGGEGDNGLQTSYTFDAPGKYYVVVNMGNRCKPDTMLPPQAFEVLPLPKPDLGPDLNLCAGSVTIDSKVTLDSSNYFWFQNRQFLPKDKLRTLTVTQSGNYAVLVESRGCVGIDSVLITLAKAKALNLGADTLICAGSPIVLDASNAAGTGSTFLWSTGATTSKITVSTAGNYSVTVTTPIGTTTCTTTDNVIVRIRPKMSFTVNKTAPTGCTANDGAIKIVGLTPTGTYSFVWYKDGVLIANSTLDGITALKAGSYKVTIRSSVTCDTTVSIVLNASGTPNALITLTPTPVTCISDGAIAIKVDTLSPFRPINFILREKSTNETIISQGVMSSIFVSRGQYVIKGLIAGTYYIEFVDNSGCKFISNNITLNKISRRDISLLPAPTGKCEGEKITLNPLNYTDGSIRWSTGATTLNIDVTKTGVYIVTVTSTDGKCISSAQIPVTFKPSPKVNITAPSRLCLTPNPTQLVGSPVGGTWQGSNVDANGIFKVTSLGIYAVKYEVTQNGCTTIANKEITVLDAPVFNLGPDRNICRNSVTDLIGVSTPQVNVTYRWNNGQSTPTIMPERSGTYILMATKGLCRASDTVIVNLLPIPFISLRSEIPLCVVSTLPVRVDAGGGLGLTYKWSPTGETSRQISVNTVGTYTVTVTNSAGCPVVAQTNIIDRCDPNILVPDIFTPNGDGLNDNFQVFPIYIKEFDLKIYNRWGELIFTSKNPNDRWDGKYKGTLVKPDSFAWVITYLPEYYPNEGLKRKEGAVTVVW</sequence>
<dbReference type="Pfam" id="PF18911">
    <property type="entry name" value="PKD_4"/>
    <property type="match status" value="1"/>
</dbReference>
<gene>
    <name evidence="2" type="ORF">LV89_01593</name>
</gene>
<dbReference type="PROSITE" id="PS50093">
    <property type="entry name" value="PKD"/>
    <property type="match status" value="1"/>
</dbReference>
<keyword evidence="3" id="KW-1185">Reference proteome</keyword>
<reference evidence="2 3" key="1">
    <citation type="submission" date="2018-05" db="EMBL/GenBank/DDBJ databases">
        <title>Genomic Encyclopedia of Archaeal and Bacterial Type Strains, Phase II (KMG-II): from individual species to whole genera.</title>
        <authorList>
            <person name="Goeker M."/>
        </authorList>
    </citation>
    <scope>NUCLEOTIDE SEQUENCE [LARGE SCALE GENOMIC DNA]</scope>
    <source>
        <strain evidence="2 3">DSM 22214</strain>
    </source>
</reference>
<comment type="caution">
    <text evidence="2">The sequence shown here is derived from an EMBL/GenBank/DDBJ whole genome shotgun (WGS) entry which is preliminary data.</text>
</comment>
<dbReference type="InterPro" id="IPR026341">
    <property type="entry name" value="T9SS_type_B"/>
</dbReference>
<dbReference type="EMBL" id="QGGO01000007">
    <property type="protein sequence ID" value="PWK27280.1"/>
    <property type="molecule type" value="Genomic_DNA"/>
</dbReference>
<dbReference type="CDD" id="cd00146">
    <property type="entry name" value="PKD"/>
    <property type="match status" value="1"/>
</dbReference>
<protein>
    <submittedName>
        <fullName evidence="2">Gliding motility-associated-like protein</fullName>
    </submittedName>
</protein>